<sequence length="45" mass="5464">MTLSKNPFYKQFNIVIHKKRPIHVNKPFFVDNYVTINLMYLHVTL</sequence>
<dbReference type="EMBL" id="OCNH01000006">
    <property type="protein sequence ID" value="SOD96551.1"/>
    <property type="molecule type" value="Genomic_DNA"/>
</dbReference>
<gene>
    <name evidence="1" type="ORF">SAMN06269250_5347</name>
</gene>
<dbReference type="Proteomes" id="UP000219452">
    <property type="component" value="Unassembled WGS sequence"/>
</dbReference>
<keyword evidence="2" id="KW-1185">Reference proteome</keyword>
<dbReference type="AlphaFoldDB" id="A0A286GLY4"/>
<name>A0A286GLY4_9BACT</name>
<organism evidence="1 2">
    <name type="scientific">Spirosoma fluviale</name>
    <dbReference type="NCBI Taxonomy" id="1597977"/>
    <lineage>
        <taxon>Bacteria</taxon>
        <taxon>Pseudomonadati</taxon>
        <taxon>Bacteroidota</taxon>
        <taxon>Cytophagia</taxon>
        <taxon>Cytophagales</taxon>
        <taxon>Cytophagaceae</taxon>
        <taxon>Spirosoma</taxon>
    </lineage>
</organism>
<accession>A0A286GLY4</accession>
<reference evidence="2" key="1">
    <citation type="submission" date="2017-09" db="EMBL/GenBank/DDBJ databases">
        <authorList>
            <person name="Varghese N."/>
            <person name="Submissions S."/>
        </authorList>
    </citation>
    <scope>NUCLEOTIDE SEQUENCE [LARGE SCALE GENOMIC DNA]</scope>
    <source>
        <strain evidence="2">DSM 29961</strain>
    </source>
</reference>
<protein>
    <submittedName>
        <fullName evidence="1">Uncharacterized protein</fullName>
    </submittedName>
</protein>
<evidence type="ECO:0000313" key="2">
    <source>
        <dbReference type="Proteomes" id="UP000219452"/>
    </source>
</evidence>
<evidence type="ECO:0000313" key="1">
    <source>
        <dbReference type="EMBL" id="SOD96551.1"/>
    </source>
</evidence>
<proteinExistence type="predicted"/>